<evidence type="ECO:0000313" key="3">
    <source>
        <dbReference type="Proteomes" id="UP001341840"/>
    </source>
</evidence>
<protein>
    <submittedName>
        <fullName evidence="2">Uncharacterized protein</fullName>
    </submittedName>
</protein>
<evidence type="ECO:0000256" key="1">
    <source>
        <dbReference type="SAM" id="MobiDB-lite"/>
    </source>
</evidence>
<organism evidence="2 3">
    <name type="scientific">Stylosanthes scabra</name>
    <dbReference type="NCBI Taxonomy" id="79078"/>
    <lineage>
        <taxon>Eukaryota</taxon>
        <taxon>Viridiplantae</taxon>
        <taxon>Streptophyta</taxon>
        <taxon>Embryophyta</taxon>
        <taxon>Tracheophyta</taxon>
        <taxon>Spermatophyta</taxon>
        <taxon>Magnoliopsida</taxon>
        <taxon>eudicotyledons</taxon>
        <taxon>Gunneridae</taxon>
        <taxon>Pentapetalae</taxon>
        <taxon>rosids</taxon>
        <taxon>fabids</taxon>
        <taxon>Fabales</taxon>
        <taxon>Fabaceae</taxon>
        <taxon>Papilionoideae</taxon>
        <taxon>50 kb inversion clade</taxon>
        <taxon>dalbergioids sensu lato</taxon>
        <taxon>Dalbergieae</taxon>
        <taxon>Pterocarpus clade</taxon>
        <taxon>Stylosanthes</taxon>
    </lineage>
</organism>
<name>A0ABU6RUW6_9FABA</name>
<comment type="caution">
    <text evidence="2">The sequence shown here is derived from an EMBL/GenBank/DDBJ whole genome shotgun (WGS) entry which is preliminary data.</text>
</comment>
<feature type="region of interest" description="Disordered" evidence="1">
    <location>
        <begin position="1"/>
        <end position="20"/>
    </location>
</feature>
<dbReference type="EMBL" id="JASCZI010031935">
    <property type="protein sequence ID" value="MED6127669.1"/>
    <property type="molecule type" value="Genomic_DNA"/>
</dbReference>
<evidence type="ECO:0000313" key="2">
    <source>
        <dbReference type="EMBL" id="MED6127669.1"/>
    </source>
</evidence>
<reference evidence="2 3" key="1">
    <citation type="journal article" date="2023" name="Plants (Basel)">
        <title>Bridging the Gap: Combining Genomics and Transcriptomics Approaches to Understand Stylosanthes scabra, an Orphan Legume from the Brazilian Caatinga.</title>
        <authorList>
            <person name="Ferreira-Neto J.R.C."/>
            <person name="da Silva M.D."/>
            <person name="Binneck E."/>
            <person name="de Melo N.F."/>
            <person name="da Silva R.H."/>
            <person name="de Melo A.L.T.M."/>
            <person name="Pandolfi V."/>
            <person name="Bustamante F.O."/>
            <person name="Brasileiro-Vidal A.C."/>
            <person name="Benko-Iseppon A.M."/>
        </authorList>
    </citation>
    <scope>NUCLEOTIDE SEQUENCE [LARGE SCALE GENOMIC DNA]</scope>
    <source>
        <tissue evidence="2">Leaves</tissue>
    </source>
</reference>
<keyword evidence="3" id="KW-1185">Reference proteome</keyword>
<dbReference type="Proteomes" id="UP001341840">
    <property type="component" value="Unassembled WGS sequence"/>
</dbReference>
<gene>
    <name evidence="2" type="ORF">PIB30_090200</name>
</gene>
<proteinExistence type="predicted"/>
<accession>A0ABU6RUW6</accession>
<sequence length="188" mass="20709">MRPNHGCSRDAFGNNRAPARPRWCARARPFLGVLGPKRMVRPRAPDGTAARRPLHLKTMDKKGKKTLRYPVSKVYASQAATMNLAATKPPTVSTPNGPKVTKKEPAIIDLTADSESEGTARRRNSERKVNKAFWYRLELGNPLVLNHSHPSTISGSSMDEEFLKALAEVGPSDINFVDSFSNNSQGSR</sequence>